<gene>
    <name evidence="1" type="ORF">SAMN05444340_11953</name>
</gene>
<keyword evidence="2" id="KW-1185">Reference proteome</keyword>
<dbReference type="Proteomes" id="UP000199286">
    <property type="component" value="Unassembled WGS sequence"/>
</dbReference>
<accession>A0A1H3MZJ0</accession>
<dbReference type="AlphaFoldDB" id="A0A1H3MZJ0"/>
<dbReference type="EMBL" id="FNPF01000019">
    <property type="protein sequence ID" value="SDY82087.1"/>
    <property type="molecule type" value="Genomic_DNA"/>
</dbReference>
<reference evidence="1 2" key="1">
    <citation type="submission" date="2016-10" db="EMBL/GenBank/DDBJ databases">
        <authorList>
            <person name="de Groot N.N."/>
        </authorList>
    </citation>
    <scope>NUCLEOTIDE SEQUENCE [LARGE SCALE GENOMIC DNA]</scope>
    <source>
        <strain evidence="1 2">DSM 26880</strain>
    </source>
</reference>
<evidence type="ECO:0000313" key="2">
    <source>
        <dbReference type="Proteomes" id="UP000199286"/>
    </source>
</evidence>
<sequence length="30" mass="3431">MVALARRISVILHRMWVDGTTFRMEAAPTT</sequence>
<protein>
    <submittedName>
        <fullName evidence="1">Uncharacterized protein</fullName>
    </submittedName>
</protein>
<evidence type="ECO:0000313" key="1">
    <source>
        <dbReference type="EMBL" id="SDY82087.1"/>
    </source>
</evidence>
<organism evidence="1 2">
    <name type="scientific">Citreimonas salinaria</name>
    <dbReference type="NCBI Taxonomy" id="321339"/>
    <lineage>
        <taxon>Bacteria</taxon>
        <taxon>Pseudomonadati</taxon>
        <taxon>Pseudomonadota</taxon>
        <taxon>Alphaproteobacteria</taxon>
        <taxon>Rhodobacterales</taxon>
        <taxon>Roseobacteraceae</taxon>
        <taxon>Citreimonas</taxon>
    </lineage>
</organism>
<proteinExistence type="predicted"/>
<name>A0A1H3MZJ0_9RHOB</name>